<feature type="domain" description="Heavy metal binding" evidence="5">
    <location>
        <begin position="71"/>
        <end position="97"/>
    </location>
</feature>
<keyword evidence="11" id="KW-1185">Reference proteome</keyword>
<dbReference type="InterPro" id="IPR058649">
    <property type="entry name" value="CzcB_C"/>
</dbReference>
<dbReference type="Pfam" id="PF25975">
    <property type="entry name" value="CzcB_C"/>
    <property type="match status" value="1"/>
</dbReference>
<feature type="transmembrane region" description="Helical" evidence="4">
    <location>
        <begin position="28"/>
        <end position="48"/>
    </location>
</feature>
<dbReference type="KEGG" id="aagg:ETAA8_17390"/>
<evidence type="ECO:0000313" key="11">
    <source>
        <dbReference type="Proteomes" id="UP000315017"/>
    </source>
</evidence>
<dbReference type="GO" id="GO:0030288">
    <property type="term" value="C:outer membrane-bounded periplasmic space"/>
    <property type="evidence" value="ECO:0007669"/>
    <property type="project" value="TreeGrafter"/>
</dbReference>
<evidence type="ECO:0000256" key="2">
    <source>
        <dbReference type="ARBA" id="ARBA00022448"/>
    </source>
</evidence>
<feature type="domain" description="CusB-like three alpha-helical bundle" evidence="6">
    <location>
        <begin position="188"/>
        <end position="244"/>
    </location>
</feature>
<evidence type="ECO:0000256" key="3">
    <source>
        <dbReference type="SAM" id="MobiDB-lite"/>
    </source>
</evidence>
<reference evidence="10 11" key="1">
    <citation type="submission" date="2019-02" db="EMBL/GenBank/DDBJ databases">
        <title>Deep-cultivation of Planctomycetes and their phenomic and genomic characterization uncovers novel biology.</title>
        <authorList>
            <person name="Wiegand S."/>
            <person name="Jogler M."/>
            <person name="Boedeker C."/>
            <person name="Pinto D."/>
            <person name="Vollmers J."/>
            <person name="Rivas-Marin E."/>
            <person name="Kohn T."/>
            <person name="Peeters S.H."/>
            <person name="Heuer A."/>
            <person name="Rast P."/>
            <person name="Oberbeckmann S."/>
            <person name="Bunk B."/>
            <person name="Jeske O."/>
            <person name="Meyerdierks A."/>
            <person name="Storesund J.E."/>
            <person name="Kallscheuer N."/>
            <person name="Luecker S."/>
            <person name="Lage O.M."/>
            <person name="Pohl T."/>
            <person name="Merkel B.J."/>
            <person name="Hornburger P."/>
            <person name="Mueller R.-W."/>
            <person name="Bruemmer F."/>
            <person name="Labrenz M."/>
            <person name="Spormann A.M."/>
            <person name="Op den Camp H."/>
            <person name="Overmann J."/>
            <person name="Amann R."/>
            <person name="Jetten M.S.M."/>
            <person name="Mascher T."/>
            <person name="Medema M.H."/>
            <person name="Devos D.P."/>
            <person name="Kaster A.-K."/>
            <person name="Ovreas L."/>
            <person name="Rohde M."/>
            <person name="Galperin M.Y."/>
            <person name="Jogler C."/>
        </authorList>
    </citation>
    <scope>NUCLEOTIDE SEQUENCE [LARGE SCALE GENOMIC DNA]</scope>
    <source>
        <strain evidence="10 11">ETA_A8</strain>
    </source>
</reference>
<dbReference type="PANTHER" id="PTHR30097:SF4">
    <property type="entry name" value="SLR6042 PROTEIN"/>
    <property type="match status" value="1"/>
</dbReference>
<feature type="region of interest" description="Disordered" evidence="3">
    <location>
        <begin position="658"/>
        <end position="683"/>
    </location>
</feature>
<dbReference type="FunFam" id="2.40.30.170:FF:000010">
    <property type="entry name" value="Efflux RND transporter periplasmic adaptor subunit"/>
    <property type="match status" value="1"/>
</dbReference>
<feature type="domain" description="CusB-like beta-barrel" evidence="8">
    <location>
        <begin position="281"/>
        <end position="352"/>
    </location>
</feature>
<dbReference type="Gene3D" id="2.40.420.20">
    <property type="match status" value="1"/>
</dbReference>
<dbReference type="GO" id="GO:0060003">
    <property type="term" value="P:copper ion export"/>
    <property type="evidence" value="ECO:0007669"/>
    <property type="project" value="TreeGrafter"/>
</dbReference>
<evidence type="ECO:0000259" key="8">
    <source>
        <dbReference type="Pfam" id="PF25954"/>
    </source>
</evidence>
<feature type="domain" description="CusB-like barrel-sandwich hybrid" evidence="7">
    <location>
        <begin position="149"/>
        <end position="277"/>
    </location>
</feature>
<dbReference type="InterPro" id="IPR058790">
    <property type="entry name" value="BSH_CusB"/>
</dbReference>
<feature type="domain" description="Heavy metal binding" evidence="5">
    <location>
        <begin position="372"/>
        <end position="398"/>
    </location>
</feature>
<evidence type="ECO:0000256" key="1">
    <source>
        <dbReference type="ARBA" id="ARBA00009477"/>
    </source>
</evidence>
<dbReference type="InterPro" id="IPR058792">
    <property type="entry name" value="Beta-barrel_RND_2"/>
</dbReference>
<evidence type="ECO:0000259" key="6">
    <source>
        <dbReference type="Pfam" id="PF25869"/>
    </source>
</evidence>
<dbReference type="Proteomes" id="UP000315017">
    <property type="component" value="Chromosome"/>
</dbReference>
<organism evidence="10 11">
    <name type="scientific">Anatilimnocola aggregata</name>
    <dbReference type="NCBI Taxonomy" id="2528021"/>
    <lineage>
        <taxon>Bacteria</taxon>
        <taxon>Pseudomonadati</taxon>
        <taxon>Planctomycetota</taxon>
        <taxon>Planctomycetia</taxon>
        <taxon>Pirellulales</taxon>
        <taxon>Pirellulaceae</taxon>
        <taxon>Anatilimnocola</taxon>
    </lineage>
</organism>
<evidence type="ECO:0000256" key="4">
    <source>
        <dbReference type="SAM" id="Phobius"/>
    </source>
</evidence>
<comment type="similarity">
    <text evidence="1">Belongs to the membrane fusion protein (MFP) (TC 8.A.1) family.</text>
</comment>
<dbReference type="AlphaFoldDB" id="A0A517Y8T9"/>
<feature type="domain" description="CzcB-like C-terminal circularly permuted SH3-like" evidence="9">
    <location>
        <begin position="416"/>
        <end position="475"/>
    </location>
</feature>
<proteinExistence type="inferred from homology"/>
<keyword evidence="2" id="KW-0813">Transport</keyword>
<dbReference type="Pfam" id="PF25869">
    <property type="entry name" value="3HB_CusB"/>
    <property type="match status" value="1"/>
</dbReference>
<dbReference type="PANTHER" id="PTHR30097">
    <property type="entry name" value="CATION EFFLUX SYSTEM PROTEIN CUSB"/>
    <property type="match status" value="1"/>
</dbReference>
<dbReference type="Gene3D" id="2.40.30.170">
    <property type="match status" value="1"/>
</dbReference>
<evidence type="ECO:0000313" key="10">
    <source>
        <dbReference type="EMBL" id="QDU26658.1"/>
    </source>
</evidence>
<dbReference type="OrthoDB" id="9806939at2"/>
<dbReference type="InterPro" id="IPR045800">
    <property type="entry name" value="HMBD"/>
</dbReference>
<dbReference type="Pfam" id="PF19335">
    <property type="entry name" value="HMBD"/>
    <property type="match status" value="2"/>
</dbReference>
<dbReference type="RefSeq" id="WP_145087426.1">
    <property type="nucleotide sequence ID" value="NZ_CP036274.1"/>
</dbReference>
<dbReference type="GO" id="GO:0046914">
    <property type="term" value="F:transition metal ion binding"/>
    <property type="evidence" value="ECO:0007669"/>
    <property type="project" value="TreeGrafter"/>
</dbReference>
<keyword evidence="4" id="KW-0472">Membrane</keyword>
<evidence type="ECO:0000259" key="9">
    <source>
        <dbReference type="Pfam" id="PF25975"/>
    </source>
</evidence>
<dbReference type="EMBL" id="CP036274">
    <property type="protein sequence ID" value="QDU26658.1"/>
    <property type="molecule type" value="Genomic_DNA"/>
</dbReference>
<protein>
    <submittedName>
        <fullName evidence="10">Cation efflux system protein CusB</fullName>
    </submittedName>
</protein>
<dbReference type="SUPFAM" id="SSF111369">
    <property type="entry name" value="HlyD-like secretion proteins"/>
    <property type="match status" value="1"/>
</dbReference>
<dbReference type="GO" id="GO:0015679">
    <property type="term" value="P:plasma membrane copper ion transport"/>
    <property type="evidence" value="ECO:0007669"/>
    <property type="project" value="TreeGrafter"/>
</dbReference>
<accession>A0A517Y8T9</accession>
<dbReference type="InterPro" id="IPR058791">
    <property type="entry name" value="3HB_CusB"/>
</dbReference>
<gene>
    <name evidence="10" type="primary">cusB</name>
    <name evidence="10" type="ORF">ETAA8_17390</name>
</gene>
<evidence type="ECO:0000259" key="7">
    <source>
        <dbReference type="Pfam" id="PF25919"/>
    </source>
</evidence>
<dbReference type="Pfam" id="PF25919">
    <property type="entry name" value="BSH_CusB"/>
    <property type="match status" value="1"/>
</dbReference>
<evidence type="ECO:0000259" key="5">
    <source>
        <dbReference type="Pfam" id="PF19335"/>
    </source>
</evidence>
<keyword evidence="4" id="KW-1133">Transmembrane helix</keyword>
<dbReference type="InterPro" id="IPR051909">
    <property type="entry name" value="MFP_Cation_Efflux"/>
</dbReference>
<dbReference type="Pfam" id="PF25954">
    <property type="entry name" value="Beta-barrel_RND_2"/>
    <property type="match status" value="1"/>
</dbReference>
<sequence length="683" mass="73559">MSAASSIPNSPQSQPSLKDRLFWIGKKLLPVGLFLLGVVALIVVVGLAQRLGLLPAAAGTMATAAKSGAIYTCPMHPQIRQPSPGRCPICGMELVPASSAAADLDEFSVKIEPAQRRLANILTAKVVSGPLDATLQTVGAIAVDESRQATIASYIDGRLERLFADYTGVEIKKGDHLAVLYSPQLFGAQVEYIEARRALAAAGGLAAVRQAQESLAANTRQRLREFGMTDDQLAELERSGNAQSRLTIYAHQGGTVVEKLAVEGNYVKAGDPIYRIAELSTVWLMLKLFPEDATRIRFGQKVEAVVQSLPGEKLIGRVAFIDPTVDPKTRTVGVRVELLNDGRLRPGDYAEALITLPIGPKGNVFDADLAGKWISPMHPQIIRDDPGQCPICGMDLVPTSRYGFVNEPTPQKASLYVPRPAVLMAGGNSVVYVEAKLGVFEIRPVTLGPILRDKIVILEGLKADEEVATAGNFLIDSQMQLAGKPSLIDPLRAIARSKERKGPLVLENIAVASVGGDTGKNLEDLYAAYFQVQQALASDKKPTARAAQSIHESSAKLAEDPAFPVAAKKLVQEVAAKSEHLHHMDLAEARKGFKPISHAIVTLASQVRSESAQSPFTHFYCPMVPGGGGDWLQTDDRLLNPYFGSEMLRCGEKVQMFPTQGKPEIKDDSHKQRQATPVKKGDA</sequence>
<name>A0A517Y8T9_9BACT</name>
<keyword evidence="4" id="KW-0812">Transmembrane</keyword>